<keyword evidence="4" id="KW-1185">Reference proteome</keyword>
<dbReference type="InterPro" id="IPR008523">
    <property type="entry name" value="DUF805"/>
</dbReference>
<gene>
    <name evidence="3" type="ORF">SERN_0671</name>
</gene>
<dbReference type="PANTHER" id="PTHR34980:SF2">
    <property type="entry name" value="INNER MEMBRANE PROTEIN YHAH-RELATED"/>
    <property type="match status" value="1"/>
</dbReference>
<evidence type="ECO:0000256" key="1">
    <source>
        <dbReference type="SAM" id="MobiDB-lite"/>
    </source>
</evidence>
<evidence type="ECO:0000256" key="2">
    <source>
        <dbReference type="SAM" id="Phobius"/>
    </source>
</evidence>
<evidence type="ECO:0000313" key="4">
    <source>
        <dbReference type="Proteomes" id="UP000297318"/>
    </source>
</evidence>
<keyword evidence="2" id="KW-0812">Transmembrane</keyword>
<comment type="caution">
    <text evidence="3">The sequence shown here is derived from an EMBL/GenBank/DDBJ whole genome shotgun (WGS) entry which is preliminary data.</text>
</comment>
<dbReference type="AlphaFoldDB" id="A0A4Z1E5R6"/>
<feature type="transmembrane region" description="Helical" evidence="2">
    <location>
        <begin position="117"/>
        <end position="143"/>
    </location>
</feature>
<feature type="region of interest" description="Disordered" evidence="1">
    <location>
        <begin position="204"/>
        <end position="243"/>
    </location>
</feature>
<keyword evidence="2" id="KW-1133">Transmembrane helix</keyword>
<name>A0A4Z1E5R6_9MICO</name>
<feature type="transmembrane region" description="Helical" evidence="2">
    <location>
        <begin position="155"/>
        <end position="178"/>
    </location>
</feature>
<proteinExistence type="predicted"/>
<organism evidence="3 4">
    <name type="scientific">Serinibacter arcticus</name>
    <dbReference type="NCBI Taxonomy" id="1655435"/>
    <lineage>
        <taxon>Bacteria</taxon>
        <taxon>Bacillati</taxon>
        <taxon>Actinomycetota</taxon>
        <taxon>Actinomycetes</taxon>
        <taxon>Micrococcales</taxon>
        <taxon>Beutenbergiaceae</taxon>
        <taxon>Serinibacter</taxon>
    </lineage>
</organism>
<dbReference type="EMBL" id="RHPJ01000001">
    <property type="protein sequence ID" value="TGO06479.1"/>
    <property type="molecule type" value="Genomic_DNA"/>
</dbReference>
<dbReference type="GO" id="GO:0005886">
    <property type="term" value="C:plasma membrane"/>
    <property type="evidence" value="ECO:0007669"/>
    <property type="project" value="TreeGrafter"/>
</dbReference>
<protein>
    <submittedName>
        <fullName evidence="3">Integral membrane protein</fullName>
    </submittedName>
</protein>
<dbReference type="Proteomes" id="UP000297318">
    <property type="component" value="Unassembled WGS sequence"/>
</dbReference>
<evidence type="ECO:0000313" key="3">
    <source>
        <dbReference type="EMBL" id="TGO06479.1"/>
    </source>
</evidence>
<feature type="transmembrane region" description="Helical" evidence="2">
    <location>
        <begin position="81"/>
        <end position="105"/>
    </location>
</feature>
<reference evidence="3 4" key="1">
    <citation type="submission" date="2018-11" db="EMBL/GenBank/DDBJ databases">
        <title>Complete genome sequencing of the Actinobacteria Serinibacter sp. K3-2.</title>
        <authorList>
            <person name="Rakitin A.L."/>
            <person name="Beletsky A.V."/>
            <person name="Mardanov A.V."/>
            <person name="Ravin N.V."/>
            <person name="Gromova A.S."/>
            <person name="Filippova S.N."/>
            <person name="Gal'Chenko V.F."/>
        </authorList>
    </citation>
    <scope>NUCLEOTIDE SEQUENCE [LARGE SCALE GENOMIC DNA]</scope>
    <source>
        <strain evidence="3 4">K3-2</strain>
    </source>
</reference>
<keyword evidence="2" id="KW-0472">Membrane</keyword>
<dbReference type="PANTHER" id="PTHR34980">
    <property type="entry name" value="INNER MEMBRANE PROTEIN-RELATED-RELATED"/>
    <property type="match status" value="1"/>
</dbReference>
<dbReference type="Pfam" id="PF05656">
    <property type="entry name" value="DUF805"/>
    <property type="match status" value="1"/>
</dbReference>
<accession>A0A4Z1E5R6</accession>
<sequence length="243" mass="26151">MQTLCVHAWAGSAMMSAMSDSLPPAAFPPPPTGYASPAAAARPGSPVPLDQPLYGATFRQAVGRYFRKYADFSGRASASEYWWSVLMCALVVAVLYVLLIVTLATSRTDPRTGDPEFTPLLGVVVALYAVYALGQVLPSLAVIVRRLHDTGRSGWWYFISFAPFGSIALLVLLCLSSTPQGFAFDRRRGTPSMVVNPQLRLQQPGYGQPYGPPLGQPGYGQPGYGQPYGPPSDAPIWPQDGPR</sequence>